<evidence type="ECO:0000313" key="7">
    <source>
        <dbReference type="EMBL" id="WNQ10493.1"/>
    </source>
</evidence>
<evidence type="ECO:0000256" key="6">
    <source>
        <dbReference type="SAM" id="Phobius"/>
    </source>
</evidence>
<keyword evidence="5 6" id="KW-0472">Membrane</keyword>
<sequence>MKTTDKPATKRMSLQSFANNLYCRFQDDEVPAMGAQLTYYLILSFFPFLIFLIALVSFMPFLNSGEIIGSISRMLPQTSNETIRSVLDEIQQSKSSTLLSVGIITTIWSASKGIDGILKALNKAYDEEETRPFWKVKGASIMFTLLMAVVIVFTFGMLIFGKWIGEMIFKFLHVPAFFDIIWSIAKYVLPLGMMAAMFVLLYRFIPNRHLSFREVLPGALFTTVGWIVTSLLFSFYVNNFGNYTKTYGSIGGIIVLLTWLYISSIIIVLGGEVNATLAFDREGKTKDSCKRFSLPLLGKKKDKSNRAPEVVLPLYNGKEADKAR</sequence>
<evidence type="ECO:0000256" key="5">
    <source>
        <dbReference type="ARBA" id="ARBA00023136"/>
    </source>
</evidence>
<keyword evidence="2" id="KW-1003">Cell membrane</keyword>
<feature type="transmembrane region" description="Helical" evidence="6">
    <location>
        <begin position="249"/>
        <end position="271"/>
    </location>
</feature>
<dbReference type="Proteomes" id="UP001305702">
    <property type="component" value="Chromosome"/>
</dbReference>
<organism evidence="7 8">
    <name type="scientific">Paenibacillus aurantius</name>
    <dbReference type="NCBI Taxonomy" id="2918900"/>
    <lineage>
        <taxon>Bacteria</taxon>
        <taxon>Bacillati</taxon>
        <taxon>Bacillota</taxon>
        <taxon>Bacilli</taxon>
        <taxon>Bacillales</taxon>
        <taxon>Paenibacillaceae</taxon>
        <taxon>Paenibacillus</taxon>
    </lineage>
</organism>
<accession>A0AA96LC90</accession>
<dbReference type="AlphaFoldDB" id="A0AA96LC90"/>
<keyword evidence="4 6" id="KW-1133">Transmembrane helix</keyword>
<keyword evidence="3 6" id="KW-0812">Transmembrane</keyword>
<dbReference type="PANTHER" id="PTHR30213:SF0">
    <property type="entry name" value="UPF0761 MEMBRANE PROTEIN YIHY"/>
    <property type="match status" value="1"/>
</dbReference>
<protein>
    <submittedName>
        <fullName evidence="7">YihY/virulence factor BrkB family protein</fullName>
    </submittedName>
</protein>
<feature type="transmembrane region" description="Helical" evidence="6">
    <location>
        <begin position="215"/>
        <end position="237"/>
    </location>
</feature>
<feature type="transmembrane region" description="Helical" evidence="6">
    <location>
        <begin position="141"/>
        <end position="160"/>
    </location>
</feature>
<evidence type="ECO:0000256" key="2">
    <source>
        <dbReference type="ARBA" id="ARBA00022475"/>
    </source>
</evidence>
<evidence type="ECO:0000256" key="3">
    <source>
        <dbReference type="ARBA" id="ARBA00022692"/>
    </source>
</evidence>
<dbReference type="KEGG" id="paun:MJA45_23190"/>
<dbReference type="Pfam" id="PF03631">
    <property type="entry name" value="Virul_fac_BrkB"/>
    <property type="match status" value="1"/>
</dbReference>
<proteinExistence type="predicted"/>
<evidence type="ECO:0000256" key="1">
    <source>
        <dbReference type="ARBA" id="ARBA00004651"/>
    </source>
</evidence>
<gene>
    <name evidence="7" type="ORF">MJA45_23190</name>
</gene>
<evidence type="ECO:0000256" key="4">
    <source>
        <dbReference type="ARBA" id="ARBA00022989"/>
    </source>
</evidence>
<comment type="subcellular location">
    <subcellularLocation>
        <location evidence="1">Cell membrane</location>
        <topology evidence="1">Multi-pass membrane protein</topology>
    </subcellularLocation>
</comment>
<reference evidence="7 8" key="1">
    <citation type="submission" date="2022-02" db="EMBL/GenBank/DDBJ databases">
        <title>Paenibacillus sp. MBLB1776 Whole Genome Shotgun Sequencing.</title>
        <authorList>
            <person name="Hwang C.Y."/>
            <person name="Cho E.-S."/>
            <person name="Seo M.-J."/>
        </authorList>
    </citation>
    <scope>NUCLEOTIDE SEQUENCE [LARGE SCALE GENOMIC DNA]</scope>
    <source>
        <strain evidence="7 8">MBLB1776</strain>
    </source>
</reference>
<dbReference type="EMBL" id="CP130318">
    <property type="protein sequence ID" value="WNQ10493.1"/>
    <property type="molecule type" value="Genomic_DNA"/>
</dbReference>
<dbReference type="GO" id="GO:0005886">
    <property type="term" value="C:plasma membrane"/>
    <property type="evidence" value="ECO:0007669"/>
    <property type="project" value="UniProtKB-SubCell"/>
</dbReference>
<dbReference type="NCBIfam" id="TIGR00765">
    <property type="entry name" value="yihY_not_rbn"/>
    <property type="match status" value="1"/>
</dbReference>
<dbReference type="InterPro" id="IPR017039">
    <property type="entry name" value="Virul_fac_BrkB"/>
</dbReference>
<feature type="transmembrane region" description="Helical" evidence="6">
    <location>
        <begin position="37"/>
        <end position="62"/>
    </location>
</feature>
<dbReference type="PIRSF" id="PIRSF035875">
    <property type="entry name" value="RNase_BN"/>
    <property type="match status" value="1"/>
</dbReference>
<keyword evidence="8" id="KW-1185">Reference proteome</keyword>
<evidence type="ECO:0000313" key="8">
    <source>
        <dbReference type="Proteomes" id="UP001305702"/>
    </source>
</evidence>
<dbReference type="PANTHER" id="PTHR30213">
    <property type="entry name" value="INNER MEMBRANE PROTEIN YHJD"/>
    <property type="match status" value="1"/>
</dbReference>
<name>A0AA96LC90_9BACL</name>
<feature type="transmembrane region" description="Helical" evidence="6">
    <location>
        <begin position="180"/>
        <end position="203"/>
    </location>
</feature>
<dbReference type="RefSeq" id="WP_315604267.1">
    <property type="nucleotide sequence ID" value="NZ_CP130318.1"/>
</dbReference>